<dbReference type="Proteomes" id="UP000273811">
    <property type="component" value="Unassembled WGS sequence"/>
</dbReference>
<evidence type="ECO:0000313" key="2">
    <source>
        <dbReference type="Proteomes" id="UP000273811"/>
    </source>
</evidence>
<dbReference type="OrthoDB" id="2897530at2"/>
<reference evidence="1" key="1">
    <citation type="submission" date="2018-12" db="EMBL/GenBank/DDBJ databases">
        <authorList>
            <person name="Sun L."/>
            <person name="Chen Z."/>
        </authorList>
    </citation>
    <scope>NUCLEOTIDE SEQUENCE [LARGE SCALE GENOMIC DNA]</scope>
    <source>
        <strain evidence="1">DSM 16012</strain>
    </source>
</reference>
<accession>A0A443IWC2</accession>
<organism evidence="1 2">
    <name type="scientific">Siminovitchia fortis</name>
    <dbReference type="NCBI Taxonomy" id="254758"/>
    <lineage>
        <taxon>Bacteria</taxon>
        <taxon>Bacillati</taxon>
        <taxon>Bacillota</taxon>
        <taxon>Bacilli</taxon>
        <taxon>Bacillales</taxon>
        <taxon>Bacillaceae</taxon>
        <taxon>Siminovitchia</taxon>
    </lineage>
</organism>
<keyword evidence="2" id="KW-1185">Reference proteome</keyword>
<evidence type="ECO:0000313" key="1">
    <source>
        <dbReference type="EMBL" id="RWR12432.1"/>
    </source>
</evidence>
<comment type="caution">
    <text evidence="1">The sequence shown here is derived from an EMBL/GenBank/DDBJ whole genome shotgun (WGS) entry which is preliminary data.</text>
</comment>
<dbReference type="AlphaFoldDB" id="A0A443IWC2"/>
<gene>
    <name evidence="1" type="ORF">D4N35_006980</name>
</gene>
<name>A0A443IWC2_9BACI</name>
<sequence length="83" mass="9453">MVSPIKKGQGESSDLDWLNEDDPLRFDEEIVTVLFKCIDCKKTDDVPEYIIGEFSVDLNKGEEVEIHCPYCNGTMIEARKSPK</sequence>
<proteinExistence type="predicted"/>
<protein>
    <submittedName>
        <fullName evidence="1">Uncharacterized protein</fullName>
    </submittedName>
</protein>
<dbReference type="EMBL" id="QYTU02000011">
    <property type="protein sequence ID" value="RWR12432.1"/>
    <property type="molecule type" value="Genomic_DNA"/>
</dbReference>